<gene>
    <name evidence="1" type="ORF">WS70_13760</name>
</gene>
<sequence length="75" mass="8851">MHEYVFVVRCTGLSLGDLRGESMIVGRFGLPTLGSHGQAECRFSQVYRLNFLLNFHEIFMEFIYVMNKYMFLMKM</sequence>
<protein>
    <submittedName>
        <fullName evidence="1">Uncharacterized protein</fullName>
    </submittedName>
</protein>
<keyword evidence="2" id="KW-1185">Reference proteome</keyword>
<dbReference type="KEGG" id="buu:WS70_13760"/>
<dbReference type="Proteomes" id="UP000062519">
    <property type="component" value="Chromosome 1"/>
</dbReference>
<evidence type="ECO:0000313" key="2">
    <source>
        <dbReference type="Proteomes" id="UP000062519"/>
    </source>
</evidence>
<accession>A0A1B4FGD7</accession>
<proteinExistence type="predicted"/>
<dbReference type="AlphaFoldDB" id="A0A1B4FGD7"/>
<name>A0A1B4FGD7_9BURK</name>
<organism evidence="1 2">
    <name type="scientific">Burkholderia mayonis</name>
    <dbReference type="NCBI Taxonomy" id="1385591"/>
    <lineage>
        <taxon>Bacteria</taxon>
        <taxon>Pseudomonadati</taxon>
        <taxon>Pseudomonadota</taxon>
        <taxon>Betaproteobacteria</taxon>
        <taxon>Burkholderiales</taxon>
        <taxon>Burkholderiaceae</taxon>
        <taxon>Burkholderia</taxon>
        <taxon>pseudomallei group</taxon>
    </lineage>
</organism>
<dbReference type="EMBL" id="CP013386">
    <property type="protein sequence ID" value="AOJ02761.1"/>
    <property type="molecule type" value="Genomic_DNA"/>
</dbReference>
<reference evidence="1 2" key="1">
    <citation type="submission" date="2015-12" db="EMBL/GenBank/DDBJ databases">
        <title>Diversity of Burkholderia near neighbor genomes.</title>
        <authorList>
            <person name="Sahl J."/>
            <person name="Wagner D."/>
            <person name="Keim P."/>
        </authorList>
    </citation>
    <scope>NUCLEOTIDE SEQUENCE [LARGE SCALE GENOMIC DNA]</scope>
    <source>
        <strain evidence="1 2">BDU6</strain>
    </source>
</reference>
<evidence type="ECO:0000313" key="1">
    <source>
        <dbReference type="EMBL" id="AOJ02761.1"/>
    </source>
</evidence>